<dbReference type="EMBL" id="AP014854">
    <property type="protein sequence ID" value="BAR98698.1"/>
    <property type="molecule type" value="Genomic_DNA"/>
</dbReference>
<keyword evidence="3 4" id="KW-0012">Acyltransferase</keyword>
<evidence type="ECO:0000256" key="2">
    <source>
        <dbReference type="ARBA" id="ARBA00022679"/>
    </source>
</evidence>
<dbReference type="RefSeq" id="WP_055036070.1">
    <property type="nucleotide sequence ID" value="NZ_AP014854.2"/>
</dbReference>
<comment type="function">
    <text evidence="4">Functions in the N-end rule pathway of protein degradation where it conjugates Leu, Phe and, less efficiently, Met from aminoacyl-tRNAs to the N-termini of proteins containing an N-terminal arginine or lysine.</text>
</comment>
<comment type="catalytic activity">
    <reaction evidence="4">
        <text>N-terminal L-lysyl-[protein] + L-leucyl-tRNA(Leu) = N-terminal L-leucyl-L-lysyl-[protein] + tRNA(Leu) + H(+)</text>
        <dbReference type="Rhea" id="RHEA:12340"/>
        <dbReference type="Rhea" id="RHEA-COMP:9613"/>
        <dbReference type="Rhea" id="RHEA-COMP:9622"/>
        <dbReference type="Rhea" id="RHEA-COMP:12670"/>
        <dbReference type="Rhea" id="RHEA-COMP:12671"/>
        <dbReference type="ChEBI" id="CHEBI:15378"/>
        <dbReference type="ChEBI" id="CHEBI:65249"/>
        <dbReference type="ChEBI" id="CHEBI:78442"/>
        <dbReference type="ChEBI" id="CHEBI:78494"/>
        <dbReference type="ChEBI" id="CHEBI:133043"/>
        <dbReference type="EC" id="2.3.2.6"/>
    </reaction>
</comment>
<reference evidence="6" key="2">
    <citation type="submission" date="2015-11" db="EMBL/GenBank/DDBJ databases">
        <authorList>
            <person name="Zhang Y."/>
            <person name="Guo Z."/>
        </authorList>
    </citation>
    <scope>NUCLEOTIDE SEQUENCE</scope>
    <source>
        <strain evidence="6">1</strain>
    </source>
</reference>
<comment type="catalytic activity">
    <reaction evidence="4">
        <text>N-terminal L-arginyl-[protein] + L-leucyl-tRNA(Leu) = N-terminal L-leucyl-L-arginyl-[protein] + tRNA(Leu) + H(+)</text>
        <dbReference type="Rhea" id="RHEA:50416"/>
        <dbReference type="Rhea" id="RHEA-COMP:9613"/>
        <dbReference type="Rhea" id="RHEA-COMP:9622"/>
        <dbReference type="Rhea" id="RHEA-COMP:12672"/>
        <dbReference type="Rhea" id="RHEA-COMP:12673"/>
        <dbReference type="ChEBI" id="CHEBI:15378"/>
        <dbReference type="ChEBI" id="CHEBI:64719"/>
        <dbReference type="ChEBI" id="CHEBI:78442"/>
        <dbReference type="ChEBI" id="CHEBI:78494"/>
        <dbReference type="ChEBI" id="CHEBI:133044"/>
        <dbReference type="EC" id="2.3.2.6"/>
    </reaction>
</comment>
<evidence type="ECO:0000256" key="1">
    <source>
        <dbReference type="ARBA" id="ARBA00022490"/>
    </source>
</evidence>
<reference evidence="7" key="3">
    <citation type="journal article" date="2016" name="Genome Announc.">
        <title>Revised genome sequence of the purple photosynthetic bacterium Blastochloris viridis.</title>
        <authorList>
            <person name="Liu L.N."/>
            <person name="Faulkner M."/>
            <person name="Liu X."/>
            <person name="Huang F."/>
            <person name="Darby A.C."/>
            <person name="Hall N."/>
        </authorList>
    </citation>
    <scope>NUCLEOTIDE SEQUENCE [LARGE SCALE GENOMIC DNA]</scope>
    <source>
        <strain evidence="7">ATCC 19567 / DSM 133 / F</strain>
    </source>
</reference>
<keyword evidence="1 4" id="KW-0963">Cytoplasm</keyword>
<dbReference type="GO" id="GO:0030163">
    <property type="term" value="P:protein catabolic process"/>
    <property type="evidence" value="ECO:0007669"/>
    <property type="project" value="UniProtKB-UniRule"/>
</dbReference>
<dbReference type="InterPro" id="IPR042221">
    <property type="entry name" value="Leu/Phe-tRNA_Trfase_N"/>
</dbReference>
<comment type="catalytic activity">
    <reaction evidence="4">
        <text>L-phenylalanyl-tRNA(Phe) + an N-terminal L-alpha-aminoacyl-[protein] = an N-terminal L-phenylalanyl-L-alpha-aminoacyl-[protein] + tRNA(Phe)</text>
        <dbReference type="Rhea" id="RHEA:43632"/>
        <dbReference type="Rhea" id="RHEA-COMP:9668"/>
        <dbReference type="Rhea" id="RHEA-COMP:9699"/>
        <dbReference type="Rhea" id="RHEA-COMP:10636"/>
        <dbReference type="Rhea" id="RHEA-COMP:10637"/>
        <dbReference type="ChEBI" id="CHEBI:78442"/>
        <dbReference type="ChEBI" id="CHEBI:78531"/>
        <dbReference type="ChEBI" id="CHEBI:78597"/>
        <dbReference type="ChEBI" id="CHEBI:83561"/>
        <dbReference type="EC" id="2.3.2.6"/>
    </reaction>
</comment>
<evidence type="ECO:0000256" key="3">
    <source>
        <dbReference type="ARBA" id="ARBA00023315"/>
    </source>
</evidence>
<dbReference type="HAMAP" id="MF_00688">
    <property type="entry name" value="Leu_Phe_trans"/>
    <property type="match status" value="1"/>
</dbReference>
<dbReference type="AlphaFoldDB" id="A0A0H5BP35"/>
<reference evidence="5" key="1">
    <citation type="journal article" date="2015" name="Genome Announc.">
        <title>Complete Genome Sequence of the Bacteriochlorophyll b-Producing Photosynthetic Bacterium Blastochloris viridis.</title>
        <authorList>
            <person name="Tsukatani Y."/>
            <person name="Hirose Y."/>
            <person name="Harada J."/>
            <person name="Misawa N."/>
            <person name="Mori K."/>
            <person name="Inoue K."/>
            <person name="Tamiaki H."/>
        </authorList>
    </citation>
    <scope>NUCLEOTIDE SEQUENCE [LARGE SCALE GENOMIC DNA]</scope>
    <source>
        <strain evidence="5">DSM 133</strain>
    </source>
</reference>
<dbReference type="STRING" id="1079.BVIR_226"/>
<dbReference type="Proteomes" id="UP000065734">
    <property type="component" value="Chromosome I"/>
</dbReference>
<evidence type="ECO:0000256" key="4">
    <source>
        <dbReference type="HAMAP-Rule" id="MF_00688"/>
    </source>
</evidence>
<dbReference type="InterPro" id="IPR016181">
    <property type="entry name" value="Acyl_CoA_acyltransferase"/>
</dbReference>
<keyword evidence="2 4" id="KW-0808">Transferase</keyword>
<comment type="similarity">
    <text evidence="4">Belongs to the L/F-transferase family.</text>
</comment>
<dbReference type="PANTHER" id="PTHR30098:SF2">
    <property type="entry name" value="LEUCYL_PHENYLALANYL-TRNA--PROTEIN TRANSFERASE"/>
    <property type="match status" value="1"/>
</dbReference>
<dbReference type="Gene3D" id="3.30.70.3550">
    <property type="entry name" value="Leucyl/phenylalanyl-tRNA-protein transferase, N-terminal domain"/>
    <property type="match status" value="1"/>
</dbReference>
<organism evidence="6 7">
    <name type="scientific">Blastochloris viridis</name>
    <name type="common">Rhodopseudomonas viridis</name>
    <dbReference type="NCBI Taxonomy" id="1079"/>
    <lineage>
        <taxon>Bacteria</taxon>
        <taxon>Pseudomonadati</taxon>
        <taxon>Pseudomonadota</taxon>
        <taxon>Alphaproteobacteria</taxon>
        <taxon>Hyphomicrobiales</taxon>
        <taxon>Blastochloridaceae</taxon>
        <taxon>Blastochloris</taxon>
    </lineage>
</organism>
<dbReference type="EMBL" id="LN907867">
    <property type="protein sequence ID" value="CUU43964.1"/>
    <property type="molecule type" value="Genomic_DNA"/>
</dbReference>
<dbReference type="PANTHER" id="PTHR30098">
    <property type="entry name" value="LEUCYL/PHENYLALANYL-TRNA--PROTEIN TRANSFERASE"/>
    <property type="match status" value="1"/>
</dbReference>
<dbReference type="Gene3D" id="3.40.630.70">
    <property type="entry name" value="Leucyl/phenylalanyl-tRNA-protein transferase, C-terminal domain"/>
    <property type="match status" value="1"/>
</dbReference>
<dbReference type="EC" id="2.3.2.6" evidence="4"/>
<comment type="subcellular location">
    <subcellularLocation>
        <location evidence="4">Cytoplasm</location>
    </subcellularLocation>
</comment>
<gene>
    <name evidence="6" type="primary">aat_2</name>
    <name evidence="4" type="synonym">aat</name>
    <name evidence="5" type="ORF">BV133_1105</name>
    <name evidence="6" type="ORF">BVIRIDIS_29920</name>
</gene>
<accession>A0A0H5BP35</accession>
<dbReference type="InterPro" id="IPR004616">
    <property type="entry name" value="Leu/Phe-tRNA_Trfase"/>
</dbReference>
<evidence type="ECO:0000313" key="6">
    <source>
        <dbReference type="EMBL" id="CUU43964.1"/>
    </source>
</evidence>
<protein>
    <recommendedName>
        <fullName evidence="4">Leucyl/phenylalanyl-tRNA--protein transferase</fullName>
        <ecNumber evidence="4">2.3.2.6</ecNumber>
    </recommendedName>
    <alternativeName>
        <fullName evidence="4">L/F-transferase</fullName>
    </alternativeName>
    <alternativeName>
        <fullName evidence="4">Leucyltransferase</fullName>
    </alternativeName>
    <alternativeName>
        <fullName evidence="4">Phenyalanyltransferase</fullName>
    </alternativeName>
</protein>
<dbReference type="GO" id="GO:0005737">
    <property type="term" value="C:cytoplasm"/>
    <property type="evidence" value="ECO:0007669"/>
    <property type="project" value="UniProtKB-SubCell"/>
</dbReference>
<dbReference type="Pfam" id="PF03588">
    <property type="entry name" value="Leu_Phe_trans"/>
    <property type="match status" value="1"/>
</dbReference>
<name>A0A0H5BP35_BLAVI</name>
<dbReference type="KEGG" id="bvr:BVIR_226"/>
<proteinExistence type="inferred from homology"/>
<dbReference type="InterPro" id="IPR042203">
    <property type="entry name" value="Leu/Phe-tRNA_Trfase_C"/>
</dbReference>
<evidence type="ECO:0000313" key="5">
    <source>
        <dbReference type="EMBL" id="BAR98698.1"/>
    </source>
</evidence>
<dbReference type="SUPFAM" id="SSF55729">
    <property type="entry name" value="Acyl-CoA N-acyltransferases (Nat)"/>
    <property type="match status" value="1"/>
</dbReference>
<sequence>MTPGSPPSDPIRSAELPADRRARLFRETPAEWTQRHILGMAWALKPQRLKAVPNLARLVLADLLAPPAGLPDPDQALDRPAGLAGIAHDLSVPTLMEAHRRGLYPFCHLGPMKWWSPPTRSVLFFDEFHIARRLRQQMRQDRYTVTFDRDFESVIKGCAARREGRWHLTWVTPPIMHAYCALFDAGHAHSFEVWDRAGALVGGGYGVAVGNSFVGESLFSAEPNTSKIGFTVLNWHLAKWGFAFHDSKELSPTLRGMGFRIIPRREFLDRLALAAAQPGRPGRWHVEADVRAVADWRPGATT</sequence>
<keyword evidence="7" id="KW-1185">Reference proteome</keyword>
<dbReference type="OrthoDB" id="9790282at2"/>
<dbReference type="GO" id="GO:0008914">
    <property type="term" value="F:leucyl-tRNA--protein transferase activity"/>
    <property type="evidence" value="ECO:0007669"/>
    <property type="project" value="UniProtKB-UniRule"/>
</dbReference>
<evidence type="ECO:0000313" key="7">
    <source>
        <dbReference type="Proteomes" id="UP000065734"/>
    </source>
</evidence>